<dbReference type="GO" id="GO:0051213">
    <property type="term" value="F:dioxygenase activity"/>
    <property type="evidence" value="ECO:0007669"/>
    <property type="project" value="UniProtKB-KW"/>
</dbReference>
<accession>B8R933</accession>
<dbReference type="InterPro" id="IPR051178">
    <property type="entry name" value="TfdA_dioxygenase"/>
</dbReference>
<dbReference type="SUPFAM" id="SSF51197">
    <property type="entry name" value="Clavaminate synthase-like"/>
    <property type="match status" value="1"/>
</dbReference>
<keyword evidence="4" id="KW-0560">Oxidoreductase</keyword>
<dbReference type="AlphaFoldDB" id="B8R933"/>
<dbReference type="InterPro" id="IPR003819">
    <property type="entry name" value="TauD/TfdA-like"/>
</dbReference>
<feature type="domain" description="TauD/TfdA-like" evidence="6">
    <location>
        <begin position="13"/>
        <end position="280"/>
    </location>
</feature>
<sequence length="287" mass="32610">MQAVSASRTTARFQPLSATMGADTSDIDVSHADAVPMDDVLAAFRQHHLLSFRGQTLTDEQIYNFAAKFGPVEQNKRRYADGTVMASVHGITNLDADGKPSSRPDVRENYYWHSDKSHQEVPALTTMLYGVEIPPAGGETEFADMTRAYAALPPETKRRIDDLKVEHSWGYMRETVAGLAPTEEEKLKSPPVIHPLVRIHPDTGAKSLYVGMYCSRVIGMDVSEGRELLKEMIDHATRPEFLFRYKWRQGDLVMWDNRCLVHRALDNFEMDKHRRILRRVVVRGTRP</sequence>
<keyword evidence="2" id="KW-0479">Metal-binding</keyword>
<keyword evidence="5" id="KW-0408">Iron</keyword>
<evidence type="ECO:0000256" key="2">
    <source>
        <dbReference type="ARBA" id="ARBA00022723"/>
    </source>
</evidence>
<evidence type="ECO:0000256" key="1">
    <source>
        <dbReference type="ARBA" id="ARBA00005896"/>
    </source>
</evidence>
<dbReference type="GO" id="GO:0046872">
    <property type="term" value="F:metal ion binding"/>
    <property type="evidence" value="ECO:0007669"/>
    <property type="project" value="UniProtKB-KW"/>
</dbReference>
<organism evidence="7">
    <name type="scientific">uncultured bacterium 1114</name>
    <dbReference type="NCBI Taxonomy" id="548901"/>
    <lineage>
        <taxon>Bacteria</taxon>
        <taxon>environmental samples</taxon>
    </lineage>
</organism>
<dbReference type="PANTHER" id="PTHR43779:SF3">
    <property type="entry name" value="(3R)-3-[(CARBOXYMETHYL)AMINO]FATTY ACID OXYGENASE_DECARBOXYLASE"/>
    <property type="match status" value="1"/>
</dbReference>
<dbReference type="PANTHER" id="PTHR43779">
    <property type="entry name" value="DIOXYGENASE RV0097-RELATED"/>
    <property type="match status" value="1"/>
</dbReference>
<dbReference type="InterPro" id="IPR042098">
    <property type="entry name" value="TauD-like_sf"/>
</dbReference>
<evidence type="ECO:0000256" key="3">
    <source>
        <dbReference type="ARBA" id="ARBA00022964"/>
    </source>
</evidence>
<keyword evidence="3 7" id="KW-0223">Dioxygenase</keyword>
<reference evidence="7" key="1">
    <citation type="journal article" date="2009" name="Appl. Environ. Microbiol.">
        <title>Characterization of denitrification gene clusters of soil bacteria via a metagenomic approach.</title>
        <authorList>
            <person name="Demaneche S."/>
            <person name="Philippot L."/>
            <person name="David M.M."/>
            <person name="Navarro E."/>
            <person name="Vogel T.M."/>
            <person name="Simonet P."/>
        </authorList>
    </citation>
    <scope>NUCLEOTIDE SEQUENCE</scope>
</reference>
<name>B8R933_9BACT</name>
<comment type="similarity">
    <text evidence="1">Belongs to the TfdA dioxygenase family.</text>
</comment>
<dbReference type="EMBL" id="EU910858">
    <property type="protein sequence ID" value="ACF98189.1"/>
    <property type="molecule type" value="Genomic_DNA"/>
</dbReference>
<evidence type="ECO:0000259" key="6">
    <source>
        <dbReference type="Pfam" id="PF02668"/>
    </source>
</evidence>
<dbReference type="Gene3D" id="3.60.130.10">
    <property type="entry name" value="Clavaminate synthase-like"/>
    <property type="match status" value="1"/>
</dbReference>
<evidence type="ECO:0000256" key="4">
    <source>
        <dbReference type="ARBA" id="ARBA00023002"/>
    </source>
</evidence>
<protein>
    <submittedName>
        <fullName evidence="7">Putative TauD/TfdA family dioxygenase</fullName>
    </submittedName>
</protein>
<proteinExistence type="inferred from homology"/>
<dbReference type="Pfam" id="PF02668">
    <property type="entry name" value="TauD"/>
    <property type="match status" value="1"/>
</dbReference>
<evidence type="ECO:0000256" key="5">
    <source>
        <dbReference type="ARBA" id="ARBA00023004"/>
    </source>
</evidence>
<evidence type="ECO:0000313" key="7">
    <source>
        <dbReference type="EMBL" id="ACF98189.1"/>
    </source>
</evidence>